<evidence type="ECO:0000256" key="2">
    <source>
        <dbReference type="ARBA" id="ARBA00022692"/>
    </source>
</evidence>
<protein>
    <recommendedName>
        <fullName evidence="8">Peptidase S54 rhomboid domain-containing protein</fullName>
    </recommendedName>
</protein>
<dbReference type="InterPro" id="IPR035952">
    <property type="entry name" value="Rhomboid-like_sf"/>
</dbReference>
<dbReference type="PROSITE" id="PS51257">
    <property type="entry name" value="PROKAR_LIPOPROTEIN"/>
    <property type="match status" value="1"/>
</dbReference>
<dbReference type="Gene3D" id="1.20.1540.10">
    <property type="entry name" value="Rhomboid-like"/>
    <property type="match status" value="1"/>
</dbReference>
<keyword evidence="2 5" id="KW-0812">Transmembrane</keyword>
<keyword evidence="3 5" id="KW-1133">Transmembrane helix</keyword>
<accession>A0ABT3FL64</accession>
<feature type="transmembrane region" description="Helical" evidence="5">
    <location>
        <begin position="127"/>
        <end position="144"/>
    </location>
</feature>
<evidence type="ECO:0000256" key="3">
    <source>
        <dbReference type="ARBA" id="ARBA00022989"/>
    </source>
</evidence>
<comment type="subcellular location">
    <subcellularLocation>
        <location evidence="1">Membrane</location>
        <topology evidence="1">Multi-pass membrane protein</topology>
    </subcellularLocation>
</comment>
<comment type="caution">
    <text evidence="6">The sequence shown here is derived from an EMBL/GenBank/DDBJ whole genome shotgun (WGS) entry which is preliminary data.</text>
</comment>
<evidence type="ECO:0008006" key="8">
    <source>
        <dbReference type="Google" id="ProtNLM"/>
    </source>
</evidence>
<feature type="transmembrane region" description="Helical" evidence="5">
    <location>
        <begin position="72"/>
        <end position="91"/>
    </location>
</feature>
<evidence type="ECO:0000256" key="1">
    <source>
        <dbReference type="ARBA" id="ARBA00004141"/>
    </source>
</evidence>
<feature type="transmembrane region" description="Helical" evidence="5">
    <location>
        <begin position="181"/>
        <end position="200"/>
    </location>
</feature>
<sequence>MRWLDKIERRFDWLHFPGLFKYLTFLGVIAYACQWTRPDFAAMLDFDRAKILSGEVWRVFTFLFAPMGMQRFTPIGVLFLFFAVRISFLISDSLEEAWGSTRLTLYILTAWVGLAVSQFIFDPGLLASGSMLYISLFLAFATLFPRVEFALFFLIPVQVRILGWITGILMLLNVFRDPSNLAITVPTLLPYLLWVLPDVIHGRKSLVKAAERRRKFQVASRVDSQAFHRCETCGRTERDSGDLEFYTLPDGKEYCSEHLPPQP</sequence>
<proteinExistence type="predicted"/>
<evidence type="ECO:0000313" key="7">
    <source>
        <dbReference type="Proteomes" id="UP001207930"/>
    </source>
</evidence>
<dbReference type="RefSeq" id="WP_264500273.1">
    <property type="nucleotide sequence ID" value="NZ_JAPDDS010000003.1"/>
</dbReference>
<keyword evidence="4 5" id="KW-0472">Membrane</keyword>
<reference evidence="6 7" key="1">
    <citation type="submission" date="2022-10" db="EMBL/GenBank/DDBJ databases">
        <title>Luteolibacter flavescens strain MCCC 1K03193, whole genome shotgun sequencing project.</title>
        <authorList>
            <person name="Zhao G."/>
            <person name="Shen L."/>
        </authorList>
    </citation>
    <scope>NUCLEOTIDE SEQUENCE [LARGE SCALE GENOMIC DNA]</scope>
    <source>
        <strain evidence="6 7">MCCC 1K03193</strain>
    </source>
</reference>
<evidence type="ECO:0000256" key="5">
    <source>
        <dbReference type="SAM" id="Phobius"/>
    </source>
</evidence>
<feature type="transmembrane region" description="Helical" evidence="5">
    <location>
        <begin position="12"/>
        <end position="32"/>
    </location>
</feature>
<dbReference type="SUPFAM" id="SSF144091">
    <property type="entry name" value="Rhomboid-like"/>
    <property type="match status" value="1"/>
</dbReference>
<keyword evidence="7" id="KW-1185">Reference proteome</keyword>
<name>A0ABT3FL64_9BACT</name>
<evidence type="ECO:0000256" key="4">
    <source>
        <dbReference type="ARBA" id="ARBA00023136"/>
    </source>
</evidence>
<dbReference type="Proteomes" id="UP001207930">
    <property type="component" value="Unassembled WGS sequence"/>
</dbReference>
<feature type="transmembrane region" description="Helical" evidence="5">
    <location>
        <begin position="151"/>
        <end position="175"/>
    </location>
</feature>
<feature type="transmembrane region" description="Helical" evidence="5">
    <location>
        <begin position="103"/>
        <end position="121"/>
    </location>
</feature>
<organism evidence="6 7">
    <name type="scientific">Luteolibacter flavescens</name>
    <dbReference type="NCBI Taxonomy" id="1859460"/>
    <lineage>
        <taxon>Bacteria</taxon>
        <taxon>Pseudomonadati</taxon>
        <taxon>Verrucomicrobiota</taxon>
        <taxon>Verrucomicrobiia</taxon>
        <taxon>Verrucomicrobiales</taxon>
        <taxon>Verrucomicrobiaceae</taxon>
        <taxon>Luteolibacter</taxon>
    </lineage>
</organism>
<gene>
    <name evidence="6" type="ORF">OKA04_06190</name>
</gene>
<evidence type="ECO:0000313" key="6">
    <source>
        <dbReference type="EMBL" id="MCW1884313.1"/>
    </source>
</evidence>
<dbReference type="EMBL" id="JAPDDS010000003">
    <property type="protein sequence ID" value="MCW1884313.1"/>
    <property type="molecule type" value="Genomic_DNA"/>
</dbReference>